<evidence type="ECO:0000256" key="3">
    <source>
        <dbReference type="ARBA" id="ARBA00022723"/>
    </source>
</evidence>
<proteinExistence type="inferred from homology"/>
<evidence type="ECO:0000256" key="6">
    <source>
        <dbReference type="HAMAP-Rule" id="MF_01222"/>
    </source>
</evidence>
<dbReference type="Gene3D" id="3.55.10.10">
    <property type="entry name" value="Archease domain"/>
    <property type="match status" value="1"/>
</dbReference>
<dbReference type="InterPro" id="IPR002804">
    <property type="entry name" value="Archease"/>
</dbReference>
<protein>
    <recommendedName>
        <fullName evidence="6">Protein archease</fullName>
    </recommendedName>
</protein>
<dbReference type="EMBL" id="DSEU01000046">
    <property type="protein sequence ID" value="HEM67302.1"/>
    <property type="molecule type" value="Genomic_DNA"/>
</dbReference>
<keyword evidence="3 6" id="KW-0479">Metal-binding</keyword>
<dbReference type="InterPro" id="IPR022952">
    <property type="entry name" value="Archease_arc"/>
</dbReference>
<dbReference type="AlphaFoldDB" id="A0A7J2U523"/>
<dbReference type="PANTHER" id="PTHR12682:SF11">
    <property type="entry name" value="PROTEIN ARCHEASE"/>
    <property type="match status" value="1"/>
</dbReference>
<feature type="binding site" evidence="6">
    <location>
        <position position="11"/>
    </location>
    <ligand>
        <name>Ca(2+)</name>
        <dbReference type="ChEBI" id="CHEBI:29108"/>
    </ligand>
</feature>
<evidence type="ECO:0000256" key="1">
    <source>
        <dbReference type="ARBA" id="ARBA00007963"/>
    </source>
</evidence>
<evidence type="ECO:0000256" key="2">
    <source>
        <dbReference type="ARBA" id="ARBA00022694"/>
    </source>
</evidence>
<dbReference type="SUPFAM" id="SSF69819">
    <property type="entry name" value="MTH1598-like"/>
    <property type="match status" value="1"/>
</dbReference>
<dbReference type="NCBIfam" id="NF001617">
    <property type="entry name" value="PRK00407.1"/>
    <property type="match status" value="1"/>
</dbReference>
<dbReference type="InterPro" id="IPR036820">
    <property type="entry name" value="Archease_dom_sf"/>
</dbReference>
<evidence type="ECO:0000256" key="5">
    <source>
        <dbReference type="ARBA" id="ARBA00024970"/>
    </source>
</evidence>
<dbReference type="GO" id="GO:0006388">
    <property type="term" value="P:tRNA splicing, via endonucleolytic cleavage and ligation"/>
    <property type="evidence" value="ECO:0007669"/>
    <property type="project" value="UniProtKB-UniRule"/>
</dbReference>
<gene>
    <name evidence="8" type="ORF">ENO26_07055</name>
</gene>
<comment type="caution">
    <text evidence="8">The sequence shown here is derived from an EMBL/GenBank/DDBJ whole genome shotgun (WGS) entry which is preliminary data.</text>
</comment>
<accession>A0A7J2U523</accession>
<feature type="binding site" evidence="6">
    <location>
        <position position="145"/>
    </location>
    <ligand>
        <name>Ca(2+)</name>
        <dbReference type="ChEBI" id="CHEBI:29108"/>
    </ligand>
</feature>
<feature type="binding site" evidence="6">
    <location>
        <position position="144"/>
    </location>
    <ligand>
        <name>Ca(2+)</name>
        <dbReference type="ChEBI" id="CHEBI:29108"/>
    </ligand>
</feature>
<organism evidence="8">
    <name type="scientific">Ignisphaera aggregans</name>
    <dbReference type="NCBI Taxonomy" id="334771"/>
    <lineage>
        <taxon>Archaea</taxon>
        <taxon>Thermoproteota</taxon>
        <taxon>Thermoprotei</taxon>
        <taxon>Desulfurococcales</taxon>
        <taxon>Desulfurococcaceae</taxon>
        <taxon>Ignisphaera</taxon>
    </lineage>
</organism>
<keyword evidence="4 6" id="KW-0106">Calcium</keyword>
<dbReference type="GO" id="GO:0005509">
    <property type="term" value="F:calcium ion binding"/>
    <property type="evidence" value="ECO:0007669"/>
    <property type="project" value="UniProtKB-UniRule"/>
</dbReference>
<comment type="function">
    <text evidence="5 6">Activates the tRNA-splicing ligase complex by facilitating the enzymatic turnover of catalytic subunit RtcB. Acts by promoting the guanylylation of RtcB, a key intermediate step in tRNA ligation. Can also alter the NTP specificity of RtcB such that ATP, dGTP or ITP is used efficiently.</text>
</comment>
<evidence type="ECO:0000313" key="8">
    <source>
        <dbReference type="EMBL" id="HEM67302.1"/>
    </source>
</evidence>
<comment type="similarity">
    <text evidence="1 6">Belongs to the archease family.</text>
</comment>
<evidence type="ECO:0000256" key="4">
    <source>
        <dbReference type="ARBA" id="ARBA00022837"/>
    </source>
</evidence>
<sequence>MGFEHLGHTADILIKAWGRGLEELFEYAAKGMFEVITDTAKVEPRVSISIRICGFDLENALYKWLEELLYYHDSRNLVFSRFEVSRIYELIAEGEKQICVEGIAKGEEFQRGKHEPRTVVKAITYHEMRIWSEGEKLYATFVVDI</sequence>
<evidence type="ECO:0000259" key="7">
    <source>
        <dbReference type="Pfam" id="PF01951"/>
    </source>
</evidence>
<keyword evidence="2 6" id="KW-0819">tRNA processing</keyword>
<name>A0A7J2U523_9CREN</name>
<feature type="domain" description="Archease" evidence="7">
    <location>
        <begin position="3"/>
        <end position="145"/>
    </location>
</feature>
<reference evidence="8" key="1">
    <citation type="journal article" date="2020" name="mSystems">
        <title>Genome- and Community-Level Interaction Insights into Carbon Utilization and Element Cycling Functions of Hydrothermarchaeota in Hydrothermal Sediment.</title>
        <authorList>
            <person name="Zhou Z."/>
            <person name="Liu Y."/>
            <person name="Xu W."/>
            <person name="Pan J."/>
            <person name="Luo Z.H."/>
            <person name="Li M."/>
        </authorList>
    </citation>
    <scope>NUCLEOTIDE SEQUENCE [LARGE SCALE GENOMIC DNA]</scope>
    <source>
        <strain evidence="8">SpSt-125</strain>
    </source>
</reference>
<dbReference type="InterPro" id="IPR023572">
    <property type="entry name" value="Archease_dom"/>
</dbReference>
<dbReference type="PANTHER" id="PTHR12682">
    <property type="entry name" value="ARCHEASE"/>
    <property type="match status" value="1"/>
</dbReference>
<dbReference type="HAMAP" id="MF_01222">
    <property type="entry name" value="Archease_arch"/>
    <property type="match status" value="1"/>
</dbReference>
<dbReference type="Pfam" id="PF01951">
    <property type="entry name" value="Archease"/>
    <property type="match status" value="1"/>
</dbReference>